<comment type="caution">
    <text evidence="3">The sequence shown here is derived from an EMBL/GenBank/DDBJ whole genome shotgun (WGS) entry which is preliminary data.</text>
</comment>
<feature type="compositionally biased region" description="Low complexity" evidence="1">
    <location>
        <begin position="238"/>
        <end position="253"/>
    </location>
</feature>
<dbReference type="PANTHER" id="PTHR45023">
    <property type="match status" value="1"/>
</dbReference>
<keyword evidence="4" id="KW-1185">Reference proteome</keyword>
<evidence type="ECO:0000259" key="2">
    <source>
        <dbReference type="Pfam" id="PF14303"/>
    </source>
</evidence>
<feature type="region of interest" description="Disordered" evidence="1">
    <location>
        <begin position="1"/>
        <end position="37"/>
    </location>
</feature>
<feature type="compositionally biased region" description="Gly residues" evidence="1">
    <location>
        <begin position="1"/>
        <end position="10"/>
    </location>
</feature>
<dbReference type="EMBL" id="JARYMX010000003">
    <property type="protein sequence ID" value="KAJ9558271.1"/>
    <property type="molecule type" value="Genomic_DNA"/>
</dbReference>
<evidence type="ECO:0000313" key="3">
    <source>
        <dbReference type="EMBL" id="KAJ9558271.1"/>
    </source>
</evidence>
<gene>
    <name evidence="3" type="ORF">OSB04_012885</name>
</gene>
<reference evidence="3" key="1">
    <citation type="submission" date="2023-03" db="EMBL/GenBank/DDBJ databases">
        <title>Chromosome-scale reference genome and RAD-based genetic map of yellow starthistle (Centaurea solstitialis) reveal putative structural variation and QTLs associated with invader traits.</title>
        <authorList>
            <person name="Reatini B."/>
            <person name="Cang F.A."/>
            <person name="Jiang Q."/>
            <person name="Mckibben M.T.W."/>
            <person name="Barker M.S."/>
            <person name="Rieseberg L.H."/>
            <person name="Dlugosch K.M."/>
        </authorList>
    </citation>
    <scope>NUCLEOTIDE SEQUENCE</scope>
    <source>
        <strain evidence="3">CAN-66</strain>
        <tissue evidence="3">Leaf</tissue>
    </source>
</reference>
<feature type="compositionally biased region" description="Basic and acidic residues" evidence="1">
    <location>
        <begin position="177"/>
        <end position="188"/>
    </location>
</feature>
<name>A0AA38TQ49_9ASTR</name>
<feature type="region of interest" description="Disordered" evidence="1">
    <location>
        <begin position="177"/>
        <end position="253"/>
    </location>
</feature>
<sequence length="319" mass="35573">MDKHGSGSGSRRGNPRPNVSVPTSQTSPTPPPTVGYRPQMMRPMGFPTAAVEGWGYPQTPGAVSYDWAYAHLLAQHTYVPGEQQVNPSPPGVWDIRDDDINLDDDDIDDHKTFGGRLKRTSTNACITSRKCSYPSNVRRSGETDIDILNRAKDRFHSEYHKAFTHEHAWRQVKDSPKFDAVKMQDPKNIRAPTYKRSKTSETPTDSPGESDARTHHVNFGNDDLPSPTERPRPMGQNAARRAGSSTTAASTESVSNIATSLEAIATNVSSIMGSINNRQRSVDLKTFMAPHDHLTGIQLQIMLEEKEIIAERYGWQKYW</sequence>
<evidence type="ECO:0000313" key="4">
    <source>
        <dbReference type="Proteomes" id="UP001172457"/>
    </source>
</evidence>
<dbReference type="PANTHER" id="PTHR45023:SF4">
    <property type="entry name" value="GLYCINE-RICH PROTEIN-RELATED"/>
    <property type="match status" value="1"/>
</dbReference>
<protein>
    <recommendedName>
        <fullName evidence="2">No apical meristem-associated C-terminal domain-containing protein</fullName>
    </recommendedName>
</protein>
<organism evidence="3 4">
    <name type="scientific">Centaurea solstitialis</name>
    <name type="common">yellow star-thistle</name>
    <dbReference type="NCBI Taxonomy" id="347529"/>
    <lineage>
        <taxon>Eukaryota</taxon>
        <taxon>Viridiplantae</taxon>
        <taxon>Streptophyta</taxon>
        <taxon>Embryophyta</taxon>
        <taxon>Tracheophyta</taxon>
        <taxon>Spermatophyta</taxon>
        <taxon>Magnoliopsida</taxon>
        <taxon>eudicotyledons</taxon>
        <taxon>Gunneridae</taxon>
        <taxon>Pentapetalae</taxon>
        <taxon>asterids</taxon>
        <taxon>campanulids</taxon>
        <taxon>Asterales</taxon>
        <taxon>Asteraceae</taxon>
        <taxon>Carduoideae</taxon>
        <taxon>Cardueae</taxon>
        <taxon>Centaureinae</taxon>
        <taxon>Centaurea</taxon>
    </lineage>
</organism>
<feature type="domain" description="No apical meristem-associated C-terminal" evidence="2">
    <location>
        <begin position="161"/>
        <end position="268"/>
    </location>
</feature>
<proteinExistence type="predicted"/>
<dbReference type="Pfam" id="PF14303">
    <property type="entry name" value="NAM-associated"/>
    <property type="match status" value="1"/>
</dbReference>
<feature type="compositionally biased region" description="Low complexity" evidence="1">
    <location>
        <begin position="11"/>
        <end position="27"/>
    </location>
</feature>
<evidence type="ECO:0000256" key="1">
    <source>
        <dbReference type="SAM" id="MobiDB-lite"/>
    </source>
</evidence>
<dbReference type="Proteomes" id="UP001172457">
    <property type="component" value="Chromosome 3"/>
</dbReference>
<dbReference type="InterPro" id="IPR029466">
    <property type="entry name" value="NAM-associated_C"/>
</dbReference>
<dbReference type="AlphaFoldDB" id="A0AA38TQ49"/>
<accession>A0AA38TQ49</accession>